<evidence type="ECO:0000313" key="1">
    <source>
        <dbReference type="EMBL" id="QGW27993.1"/>
    </source>
</evidence>
<gene>
    <name evidence="1" type="ORF">GLV81_07680</name>
</gene>
<keyword evidence="2" id="KW-1185">Reference proteome</keyword>
<protein>
    <submittedName>
        <fullName evidence="1">Methyltransferase domain-containing protein</fullName>
    </submittedName>
</protein>
<reference evidence="1 2" key="1">
    <citation type="submission" date="2019-11" db="EMBL/GenBank/DDBJ databases">
        <authorList>
            <person name="Im W.T."/>
        </authorList>
    </citation>
    <scope>NUCLEOTIDE SEQUENCE [LARGE SCALE GENOMIC DNA]</scope>
    <source>
        <strain evidence="1 2">SB-02</strain>
    </source>
</reference>
<dbReference type="KEGG" id="fls:GLV81_07680"/>
<dbReference type="GO" id="GO:0032259">
    <property type="term" value="P:methylation"/>
    <property type="evidence" value="ECO:0007669"/>
    <property type="project" value="UniProtKB-KW"/>
</dbReference>
<evidence type="ECO:0000313" key="2">
    <source>
        <dbReference type="Proteomes" id="UP000426027"/>
    </source>
</evidence>
<dbReference type="PANTHER" id="PTHR43861">
    <property type="entry name" value="TRANS-ACONITATE 2-METHYLTRANSFERASE-RELATED"/>
    <property type="match status" value="1"/>
</dbReference>
<accession>A0A6I6G914</accession>
<dbReference type="Proteomes" id="UP000426027">
    <property type="component" value="Chromosome"/>
</dbReference>
<dbReference type="SUPFAM" id="SSF53335">
    <property type="entry name" value="S-adenosyl-L-methionine-dependent methyltransferases"/>
    <property type="match status" value="1"/>
</dbReference>
<dbReference type="InterPro" id="IPR029063">
    <property type="entry name" value="SAM-dependent_MTases_sf"/>
</dbReference>
<proteinExistence type="predicted"/>
<keyword evidence="1" id="KW-0489">Methyltransferase</keyword>
<dbReference type="AlphaFoldDB" id="A0A6I6G914"/>
<dbReference type="RefSeq" id="WP_157478283.1">
    <property type="nucleotide sequence ID" value="NZ_CP046566.1"/>
</dbReference>
<organism evidence="1 2">
    <name type="scientific">Phnomibacter ginsenosidimutans</name>
    <dbReference type="NCBI Taxonomy" id="2676868"/>
    <lineage>
        <taxon>Bacteria</taxon>
        <taxon>Pseudomonadati</taxon>
        <taxon>Bacteroidota</taxon>
        <taxon>Chitinophagia</taxon>
        <taxon>Chitinophagales</taxon>
        <taxon>Chitinophagaceae</taxon>
        <taxon>Phnomibacter</taxon>
    </lineage>
</organism>
<dbReference type="CDD" id="cd02440">
    <property type="entry name" value="AdoMet_MTases"/>
    <property type="match status" value="1"/>
</dbReference>
<dbReference type="EMBL" id="CP046566">
    <property type="protein sequence ID" value="QGW27993.1"/>
    <property type="molecule type" value="Genomic_DNA"/>
</dbReference>
<dbReference type="GO" id="GO:0008168">
    <property type="term" value="F:methyltransferase activity"/>
    <property type="evidence" value="ECO:0007669"/>
    <property type="project" value="UniProtKB-KW"/>
</dbReference>
<dbReference type="Pfam" id="PF13489">
    <property type="entry name" value="Methyltransf_23"/>
    <property type="match status" value="1"/>
</dbReference>
<name>A0A6I6G914_9BACT</name>
<sequence>MKKNAQYEFSRYADIKRLHFILDAIRKNIGDNGTVLDVGCGNGVISRFIGSHGYIVLGVDVSDKTIAKASALNKLPNVQFMVKSAEALTAEGKTYDVVICSEVLEHLSEPTKLLTVLHEAIKDNGILVVTVPNGMGPREVLVTKPVINMQKKQNATWRFTNRVKKLLGYSGTTTQSSADNLDHIQFFTQKDLEKMAAETGFAITAFGNSNFIDDVFPFSLVTKKSGLLQKVDGKLADYLPHALAGGFFTVWKKQSAA</sequence>
<dbReference type="Gene3D" id="3.40.50.150">
    <property type="entry name" value="Vaccinia Virus protein VP39"/>
    <property type="match status" value="1"/>
</dbReference>
<keyword evidence="1" id="KW-0808">Transferase</keyword>